<gene>
    <name evidence="3" type="ORF">FSP39_005531</name>
</gene>
<proteinExistence type="predicted"/>
<dbReference type="Proteomes" id="UP001186944">
    <property type="component" value="Unassembled WGS sequence"/>
</dbReference>
<feature type="compositionally biased region" description="Basic and acidic residues" evidence="1">
    <location>
        <begin position="302"/>
        <end position="314"/>
    </location>
</feature>
<accession>A0AA88YWX5</accession>
<organism evidence="3 4">
    <name type="scientific">Pinctada imbricata</name>
    <name type="common">Atlantic pearl-oyster</name>
    <name type="synonym">Pinctada martensii</name>
    <dbReference type="NCBI Taxonomy" id="66713"/>
    <lineage>
        <taxon>Eukaryota</taxon>
        <taxon>Metazoa</taxon>
        <taxon>Spiralia</taxon>
        <taxon>Lophotrochozoa</taxon>
        <taxon>Mollusca</taxon>
        <taxon>Bivalvia</taxon>
        <taxon>Autobranchia</taxon>
        <taxon>Pteriomorphia</taxon>
        <taxon>Pterioida</taxon>
        <taxon>Pterioidea</taxon>
        <taxon>Pteriidae</taxon>
        <taxon>Pinctada</taxon>
    </lineage>
</organism>
<dbReference type="PANTHER" id="PTHR23095">
    <property type="entry name" value="PARANEOPLASTIC ANTIGEN"/>
    <property type="match status" value="1"/>
</dbReference>
<comment type="caution">
    <text evidence="3">The sequence shown here is derived from an EMBL/GenBank/DDBJ whole genome shotgun (WGS) entry which is preliminary data.</text>
</comment>
<feature type="compositionally biased region" description="Low complexity" evidence="1">
    <location>
        <begin position="349"/>
        <end position="360"/>
    </location>
</feature>
<dbReference type="Pfam" id="PF14893">
    <property type="entry name" value="PNMA"/>
    <property type="match status" value="1"/>
</dbReference>
<evidence type="ECO:0000313" key="3">
    <source>
        <dbReference type="EMBL" id="KAK3108318.1"/>
    </source>
</evidence>
<dbReference type="EMBL" id="VSWD01000001">
    <property type="protein sequence ID" value="KAK3108318.1"/>
    <property type="molecule type" value="Genomic_DNA"/>
</dbReference>
<feature type="domain" description="Paraneoplastic antigen Ma-like C-terminal" evidence="2">
    <location>
        <begin position="99"/>
        <end position="223"/>
    </location>
</feature>
<name>A0AA88YWX5_PINIB</name>
<protein>
    <recommendedName>
        <fullName evidence="2">Paraneoplastic antigen Ma-like C-terminal domain-containing protein</fullName>
    </recommendedName>
</protein>
<dbReference type="AlphaFoldDB" id="A0AA88YWX5"/>
<feature type="compositionally biased region" description="Low complexity" evidence="1">
    <location>
        <begin position="329"/>
        <end position="341"/>
    </location>
</feature>
<evidence type="ECO:0000313" key="4">
    <source>
        <dbReference type="Proteomes" id="UP001186944"/>
    </source>
</evidence>
<dbReference type="PANTHER" id="PTHR23095:SF17">
    <property type="entry name" value="PARANEOPLASTIC ANTIGEN MA1"/>
    <property type="match status" value="1"/>
</dbReference>
<dbReference type="InterPro" id="IPR048270">
    <property type="entry name" value="PNMA_C"/>
</dbReference>
<sequence length="374" mass="42344">MSTEDQNEPLQGDSQTQFTEDQIQNMIDYISNHSDYKVVTNAEYQMLNPLAQSSPGMLGGAIPRTQHVKFEAHSQPQASNMHTSYVCDPKVYRPRFPNFSGEEKSETSFEVWKHDVECALRDDNCVESVILQAMRSSLKGKARNLLLTLPTDASPQSIVHKLEGIYGNIYPSEKLIQQFYAAKQEVGESVADYGMRLESLLQTCIDRGSISFSDRNEMLRNKLWSGLRDDSLRNASRYKYDTVSDFEALRMELRTIELDMSTASAASMSKKTQVAKVSEKSDEANTLSAIFKKLEEMNRRISDIEQEVRSKDGQPRNNFTRGMGSHSFRGQGQRGRNMQRGDSGRGSRGYRSSTRGYPRGVGFSANRGQRQYDK</sequence>
<reference evidence="3" key="1">
    <citation type="submission" date="2019-08" db="EMBL/GenBank/DDBJ databases">
        <title>The improved chromosome-level genome for the pearl oyster Pinctada fucata martensii using PacBio sequencing and Hi-C.</title>
        <authorList>
            <person name="Zheng Z."/>
        </authorList>
    </citation>
    <scope>NUCLEOTIDE SEQUENCE</scope>
    <source>
        <strain evidence="3">ZZ-2019</strain>
        <tissue evidence="3">Adductor muscle</tissue>
    </source>
</reference>
<keyword evidence="4" id="KW-1185">Reference proteome</keyword>
<evidence type="ECO:0000256" key="1">
    <source>
        <dbReference type="SAM" id="MobiDB-lite"/>
    </source>
</evidence>
<feature type="region of interest" description="Disordered" evidence="1">
    <location>
        <begin position="302"/>
        <end position="374"/>
    </location>
</feature>
<evidence type="ECO:0000259" key="2">
    <source>
        <dbReference type="Pfam" id="PF14893"/>
    </source>
</evidence>
<dbReference type="InterPro" id="IPR026523">
    <property type="entry name" value="PNMA"/>
</dbReference>